<name>A0A9P5X4X6_9AGAR</name>
<gene>
    <name evidence="1" type="ORF">P691DRAFT_809192</name>
</gene>
<accession>A0A9P5X4X6</accession>
<dbReference type="Proteomes" id="UP000807342">
    <property type="component" value="Unassembled WGS sequence"/>
</dbReference>
<proteinExistence type="predicted"/>
<keyword evidence="2" id="KW-1185">Reference proteome</keyword>
<evidence type="ECO:0000313" key="1">
    <source>
        <dbReference type="EMBL" id="KAF9443285.1"/>
    </source>
</evidence>
<dbReference type="EMBL" id="MU151494">
    <property type="protein sequence ID" value="KAF9443285.1"/>
    <property type="molecule type" value="Genomic_DNA"/>
</dbReference>
<protein>
    <submittedName>
        <fullName evidence="1">Uncharacterized protein</fullName>
    </submittedName>
</protein>
<sequence length="94" mass="11146">MLGRDNPSQAGQPFLPALRTLEITGAPHYHFSRIDELPPYLIEMLWDRHRRSDLGLCIKLGFRLDWSDDDIEYLRGLVRSGYEFELWQEGRRIE</sequence>
<evidence type="ECO:0000313" key="2">
    <source>
        <dbReference type="Proteomes" id="UP000807342"/>
    </source>
</evidence>
<reference evidence="1" key="1">
    <citation type="submission" date="2020-11" db="EMBL/GenBank/DDBJ databases">
        <authorList>
            <consortium name="DOE Joint Genome Institute"/>
            <person name="Ahrendt S."/>
            <person name="Riley R."/>
            <person name="Andreopoulos W."/>
            <person name="Labutti K."/>
            <person name="Pangilinan J."/>
            <person name="Ruiz-Duenas F.J."/>
            <person name="Barrasa J.M."/>
            <person name="Sanchez-Garcia M."/>
            <person name="Camarero S."/>
            <person name="Miyauchi S."/>
            <person name="Serrano A."/>
            <person name="Linde D."/>
            <person name="Babiker R."/>
            <person name="Drula E."/>
            <person name="Ayuso-Fernandez I."/>
            <person name="Pacheco R."/>
            <person name="Padilla G."/>
            <person name="Ferreira P."/>
            <person name="Barriuso J."/>
            <person name="Kellner H."/>
            <person name="Castanera R."/>
            <person name="Alfaro M."/>
            <person name="Ramirez L."/>
            <person name="Pisabarro A.G."/>
            <person name="Kuo A."/>
            <person name="Tritt A."/>
            <person name="Lipzen A."/>
            <person name="He G."/>
            <person name="Yan M."/>
            <person name="Ng V."/>
            <person name="Cullen D."/>
            <person name="Martin F."/>
            <person name="Rosso M.-N."/>
            <person name="Henrissat B."/>
            <person name="Hibbett D."/>
            <person name="Martinez A.T."/>
            <person name="Grigoriev I.V."/>
        </authorList>
    </citation>
    <scope>NUCLEOTIDE SEQUENCE</scope>
    <source>
        <strain evidence="1">MF-IS2</strain>
    </source>
</reference>
<organism evidence="1 2">
    <name type="scientific">Macrolepiota fuliginosa MF-IS2</name>
    <dbReference type="NCBI Taxonomy" id="1400762"/>
    <lineage>
        <taxon>Eukaryota</taxon>
        <taxon>Fungi</taxon>
        <taxon>Dikarya</taxon>
        <taxon>Basidiomycota</taxon>
        <taxon>Agaricomycotina</taxon>
        <taxon>Agaricomycetes</taxon>
        <taxon>Agaricomycetidae</taxon>
        <taxon>Agaricales</taxon>
        <taxon>Agaricineae</taxon>
        <taxon>Agaricaceae</taxon>
        <taxon>Macrolepiota</taxon>
    </lineage>
</organism>
<comment type="caution">
    <text evidence="1">The sequence shown here is derived from an EMBL/GenBank/DDBJ whole genome shotgun (WGS) entry which is preliminary data.</text>
</comment>
<dbReference type="AlphaFoldDB" id="A0A9P5X4X6"/>